<reference evidence="1" key="1">
    <citation type="journal article" date="2022" name="bioRxiv">
        <title>Thiovibrio frasassiensisgen. nov., sp. nov., an autotrophic, elemental sulfur disproportionating bacterium isolated from sulfidic karst sediment, and proposal of Thiovibrionaceae fam. nov.</title>
        <authorList>
            <person name="Aronson H."/>
            <person name="Thomas C."/>
            <person name="Bhattacharyya M."/>
            <person name="Eckstein S."/>
            <person name="Jensen S."/>
            <person name="Barco R."/>
            <person name="Macalady J."/>
            <person name="Amend J."/>
        </authorList>
    </citation>
    <scope>NUCLEOTIDE SEQUENCE</scope>
    <source>
        <strain evidence="1">RS19-109</strain>
    </source>
</reference>
<organism evidence="1 2">
    <name type="scientific">Thiovibrio frasassiensis</name>
    <dbReference type="NCBI Taxonomy" id="2984131"/>
    <lineage>
        <taxon>Bacteria</taxon>
        <taxon>Pseudomonadati</taxon>
        <taxon>Thermodesulfobacteriota</taxon>
        <taxon>Desulfobulbia</taxon>
        <taxon>Desulfobulbales</taxon>
        <taxon>Thiovibrionaceae</taxon>
        <taxon>Thiovibrio</taxon>
    </lineage>
</organism>
<evidence type="ECO:0000313" key="1">
    <source>
        <dbReference type="EMBL" id="MDG4476182.1"/>
    </source>
</evidence>
<sequence length="78" mass="9056">MDKQNSTQDPDAKIQERIVGDLARQLQVEPEIIRPFLLHTYHELWTGAVVKDFVSIFAMRLVRDKFSGEGAKKSRRFP</sequence>
<dbReference type="EMBL" id="JAPHEH010000001">
    <property type="protein sequence ID" value="MDG4476182.1"/>
    <property type="molecule type" value="Genomic_DNA"/>
</dbReference>
<proteinExistence type="predicted"/>
<evidence type="ECO:0000313" key="2">
    <source>
        <dbReference type="Proteomes" id="UP001154240"/>
    </source>
</evidence>
<evidence type="ECO:0008006" key="3">
    <source>
        <dbReference type="Google" id="ProtNLM"/>
    </source>
</evidence>
<accession>A0A9X4RQE1</accession>
<gene>
    <name evidence="1" type="ORF">OLX77_08440</name>
</gene>
<dbReference type="RefSeq" id="WP_307633152.1">
    <property type="nucleotide sequence ID" value="NZ_JAPHEH010000001.1"/>
</dbReference>
<dbReference type="Proteomes" id="UP001154240">
    <property type="component" value="Unassembled WGS sequence"/>
</dbReference>
<dbReference type="AlphaFoldDB" id="A0A9X4RQE1"/>
<keyword evidence="2" id="KW-1185">Reference proteome</keyword>
<comment type="caution">
    <text evidence="1">The sequence shown here is derived from an EMBL/GenBank/DDBJ whole genome shotgun (WGS) entry which is preliminary data.</text>
</comment>
<protein>
    <recommendedName>
        <fullName evidence="3">DUF3562 domain-containing protein</fullName>
    </recommendedName>
</protein>
<reference evidence="1" key="2">
    <citation type="submission" date="2022-10" db="EMBL/GenBank/DDBJ databases">
        <authorList>
            <person name="Aronson H.S."/>
        </authorList>
    </citation>
    <scope>NUCLEOTIDE SEQUENCE</scope>
    <source>
        <strain evidence="1">RS19-109</strain>
    </source>
</reference>
<name>A0A9X4RQE1_9BACT</name>